<organism evidence="15 16">
    <name type="scientific">Holothuria leucospilota</name>
    <name type="common">Black long sea cucumber</name>
    <name type="synonym">Mertensiothuria leucospilota</name>
    <dbReference type="NCBI Taxonomy" id="206669"/>
    <lineage>
        <taxon>Eukaryota</taxon>
        <taxon>Metazoa</taxon>
        <taxon>Echinodermata</taxon>
        <taxon>Eleutherozoa</taxon>
        <taxon>Echinozoa</taxon>
        <taxon>Holothuroidea</taxon>
        <taxon>Aspidochirotacea</taxon>
        <taxon>Aspidochirotida</taxon>
        <taxon>Holothuriidae</taxon>
        <taxon>Holothuria</taxon>
    </lineage>
</organism>
<comment type="caution">
    <text evidence="15">The sequence shown here is derived from an EMBL/GenBank/DDBJ whole genome shotgun (WGS) entry which is preliminary data.</text>
</comment>
<dbReference type="GO" id="GO:0008417">
    <property type="term" value="F:fucosyltransferase activity"/>
    <property type="evidence" value="ECO:0007669"/>
    <property type="project" value="InterPro"/>
</dbReference>
<protein>
    <recommendedName>
        <fullName evidence="12">Fucosyltransferase</fullName>
        <ecNumber evidence="12">2.4.1.-</ecNumber>
    </recommendedName>
</protein>
<proteinExistence type="inferred from homology"/>
<sequence length="472" mass="56111">MISRRTMYGRMCLTLRRIRRMRFWKLLLVGLIILMLYLVKLHRELSSKQSGRKHSVNPVIKEEPYTYLPDPETTFLFENTPPSSEECVKTVLIYGNLTDMKDWPELSNFYKYFSKSKLKAHEVFYKCPTFDCVIKVSLGTSYSLFQGKDAIIFGMLPKVFEGRLDDLIERKPEDGQTWIFYSTETPLRIVNWNRDVRIGDLKYHKIMSYRLDSDIHIPFAYYEPYNKTEQLLHVNESQANFVVNKTKDVIWIGSNCKQIFWPRIPMMQRLQRLIALDDFGKCGRFHCLPKRSARCADIFRKYHFYLAFANSECYEYITEKFWWNALGHDVIPVVYGAPKSDFEMLAPPNSYIHISDFYRAKELVNFLTDIKDSSDKYKQYFKWKERGRIVHTFPNKMNSLCNILPHLGSFELKRLGNSSWFNGCRRLADETAYNPYEPKQQRWDYILWSPWNPNSGKTIGEEKRDRMEIGKF</sequence>
<dbReference type="Pfam" id="PF17039">
    <property type="entry name" value="Glyco_tran_10_N"/>
    <property type="match status" value="1"/>
</dbReference>
<dbReference type="Gene3D" id="3.40.50.11660">
    <property type="entry name" value="Glycosyl transferase family 10, C-terminal domain"/>
    <property type="match status" value="1"/>
</dbReference>
<evidence type="ECO:0000256" key="11">
    <source>
        <dbReference type="ARBA" id="ARBA00023180"/>
    </source>
</evidence>
<dbReference type="GO" id="GO:0000139">
    <property type="term" value="C:Golgi membrane"/>
    <property type="evidence" value="ECO:0007669"/>
    <property type="project" value="UniProtKB-SubCell"/>
</dbReference>
<dbReference type="GO" id="GO:0032580">
    <property type="term" value="C:Golgi cisterna membrane"/>
    <property type="evidence" value="ECO:0007669"/>
    <property type="project" value="UniProtKB-SubCell"/>
</dbReference>
<dbReference type="PANTHER" id="PTHR48438">
    <property type="entry name" value="ALPHA-(1,3)-FUCOSYLTRANSFERASE C-RELATED"/>
    <property type="match status" value="1"/>
</dbReference>
<dbReference type="AlphaFoldDB" id="A0A9Q1C7M7"/>
<evidence type="ECO:0000256" key="12">
    <source>
        <dbReference type="RuleBase" id="RU003832"/>
    </source>
</evidence>
<evidence type="ECO:0000256" key="10">
    <source>
        <dbReference type="ARBA" id="ARBA00023136"/>
    </source>
</evidence>
<comment type="subcellular location">
    <subcellularLocation>
        <location evidence="1">Golgi apparatus membrane</location>
        <topology evidence="1">Single-pass type II membrane protein</topology>
    </subcellularLocation>
    <subcellularLocation>
        <location evidence="12">Golgi apparatus</location>
        <location evidence="12">Golgi stack membrane</location>
        <topology evidence="12">Single-pass type II membrane protein</topology>
    </subcellularLocation>
</comment>
<keyword evidence="5 12" id="KW-0808">Transferase</keyword>
<comment type="similarity">
    <text evidence="3 12">Belongs to the glycosyltransferase 10 family.</text>
</comment>
<reference evidence="15" key="1">
    <citation type="submission" date="2021-10" db="EMBL/GenBank/DDBJ databases">
        <title>Tropical sea cucumber genome reveals ecological adaptation and Cuvierian tubules defense mechanism.</title>
        <authorList>
            <person name="Chen T."/>
        </authorList>
    </citation>
    <scope>NUCLEOTIDE SEQUENCE</scope>
    <source>
        <strain evidence="15">Nanhai2018</strain>
        <tissue evidence="15">Muscle</tissue>
    </source>
</reference>
<keyword evidence="16" id="KW-1185">Reference proteome</keyword>
<gene>
    <name evidence="15" type="ORF">HOLleu_15205</name>
</gene>
<dbReference type="FunFam" id="3.40.50.11660:FF:000002">
    <property type="entry name" value="Alpha-(1,3)-fucosyltransferase"/>
    <property type="match status" value="1"/>
</dbReference>
<evidence type="ECO:0000259" key="14">
    <source>
        <dbReference type="Pfam" id="PF17039"/>
    </source>
</evidence>
<name>A0A9Q1C7M7_HOLLE</name>
<feature type="domain" description="Fucosyltransferase C-terminal" evidence="13">
    <location>
        <begin position="244"/>
        <end position="407"/>
    </location>
</feature>
<evidence type="ECO:0000259" key="13">
    <source>
        <dbReference type="Pfam" id="PF00852"/>
    </source>
</evidence>
<feature type="domain" description="Fucosyltransferase N-terminal" evidence="14">
    <location>
        <begin position="119"/>
        <end position="219"/>
    </location>
</feature>
<evidence type="ECO:0000256" key="3">
    <source>
        <dbReference type="ARBA" id="ARBA00008919"/>
    </source>
</evidence>
<keyword evidence="4 12" id="KW-0328">Glycosyltransferase</keyword>
<dbReference type="OrthoDB" id="427096at2759"/>
<dbReference type="InterPro" id="IPR031481">
    <property type="entry name" value="Glyco_tran_10_N"/>
</dbReference>
<dbReference type="SUPFAM" id="SSF53756">
    <property type="entry name" value="UDP-Glycosyltransferase/glycogen phosphorylase"/>
    <property type="match status" value="1"/>
</dbReference>
<accession>A0A9Q1C7M7</accession>
<keyword evidence="11" id="KW-0325">Glycoprotein</keyword>
<evidence type="ECO:0000256" key="7">
    <source>
        <dbReference type="ARBA" id="ARBA00022968"/>
    </source>
</evidence>
<evidence type="ECO:0000256" key="8">
    <source>
        <dbReference type="ARBA" id="ARBA00022989"/>
    </source>
</evidence>
<dbReference type="PANTHER" id="PTHR48438:SF1">
    <property type="entry name" value="ALPHA-(1,3)-FUCOSYLTRANSFERASE C-RELATED"/>
    <property type="match status" value="1"/>
</dbReference>
<evidence type="ECO:0000256" key="1">
    <source>
        <dbReference type="ARBA" id="ARBA00004323"/>
    </source>
</evidence>
<keyword evidence="10" id="KW-0472">Membrane</keyword>
<dbReference type="EMBL" id="JAIZAY010000006">
    <property type="protein sequence ID" value="KAJ8040803.1"/>
    <property type="molecule type" value="Genomic_DNA"/>
</dbReference>
<evidence type="ECO:0000256" key="6">
    <source>
        <dbReference type="ARBA" id="ARBA00022692"/>
    </source>
</evidence>
<evidence type="ECO:0000313" key="15">
    <source>
        <dbReference type="EMBL" id="KAJ8040803.1"/>
    </source>
</evidence>
<evidence type="ECO:0000256" key="5">
    <source>
        <dbReference type="ARBA" id="ARBA00022679"/>
    </source>
</evidence>
<keyword evidence="9 12" id="KW-0333">Golgi apparatus</keyword>
<dbReference type="Pfam" id="PF00852">
    <property type="entry name" value="Glyco_transf_10"/>
    <property type="match status" value="1"/>
</dbReference>
<comment type="pathway">
    <text evidence="2">Protein modification; protein glycosylation.</text>
</comment>
<dbReference type="Proteomes" id="UP001152320">
    <property type="component" value="Chromosome 6"/>
</dbReference>
<evidence type="ECO:0000256" key="2">
    <source>
        <dbReference type="ARBA" id="ARBA00004922"/>
    </source>
</evidence>
<dbReference type="InterPro" id="IPR055270">
    <property type="entry name" value="Glyco_tran_10_C"/>
</dbReference>
<dbReference type="InterPro" id="IPR001503">
    <property type="entry name" value="Glyco_trans_10"/>
</dbReference>
<evidence type="ECO:0000256" key="4">
    <source>
        <dbReference type="ARBA" id="ARBA00022676"/>
    </source>
</evidence>
<keyword evidence="6 12" id="KW-0812">Transmembrane</keyword>
<keyword evidence="8" id="KW-1133">Transmembrane helix</keyword>
<evidence type="ECO:0000313" key="16">
    <source>
        <dbReference type="Proteomes" id="UP001152320"/>
    </source>
</evidence>
<dbReference type="EC" id="2.4.1.-" evidence="12"/>
<keyword evidence="7" id="KW-0735">Signal-anchor</keyword>
<dbReference type="InterPro" id="IPR038577">
    <property type="entry name" value="GT10-like_C_sf"/>
</dbReference>
<evidence type="ECO:0000256" key="9">
    <source>
        <dbReference type="ARBA" id="ARBA00023034"/>
    </source>
</evidence>